<feature type="compositionally biased region" description="Basic residues" evidence="1">
    <location>
        <begin position="442"/>
        <end position="451"/>
    </location>
</feature>
<dbReference type="RefSeq" id="XP_009836818.1">
    <property type="nucleotide sequence ID" value="XM_009838516.1"/>
</dbReference>
<dbReference type="SUPFAM" id="SSF52540">
    <property type="entry name" value="P-loop containing nucleoside triphosphate hydrolases"/>
    <property type="match status" value="1"/>
</dbReference>
<accession>W4G2D4</accession>
<dbReference type="EMBL" id="KI913147">
    <property type="protein sequence ID" value="ETV73882.1"/>
    <property type="molecule type" value="Genomic_DNA"/>
</dbReference>
<gene>
    <name evidence="2" type="ORF">H257_11539</name>
</gene>
<dbReference type="STRING" id="112090.W4G2D4"/>
<proteinExistence type="predicted"/>
<dbReference type="GeneID" id="20813535"/>
<organism evidence="2">
    <name type="scientific">Aphanomyces astaci</name>
    <name type="common">Crayfish plague agent</name>
    <dbReference type="NCBI Taxonomy" id="112090"/>
    <lineage>
        <taxon>Eukaryota</taxon>
        <taxon>Sar</taxon>
        <taxon>Stramenopiles</taxon>
        <taxon>Oomycota</taxon>
        <taxon>Saprolegniomycetes</taxon>
        <taxon>Saprolegniales</taxon>
        <taxon>Verrucalvaceae</taxon>
        <taxon>Aphanomyces</taxon>
    </lineage>
</organism>
<sequence>MTTTLPAPSADHSLLSPPSAPSVMSPADDSGSRSSGLPPRRPPSITTSSTDPTEAAANESAAAAVPANETRNQSKYDFVKVRVWVGDHFYVLSRYLVSRALVSTKINSRDAVTISLELKKTLVDLALTDIEQEQFENFLYKTMLVYGYGESHVECYRMMSSFHRNRTPLLIILAGTSCLGKSTLATKLADRLNLSSVLQTDLIFELMCNFSGKSETSLSDTVFASDEALLAQYTEDCSIVRKGVNSDIDKCLKEGKSLIIEGLHIDPRLYQAEVGHTVPSGGIVIPFLLTIDPEDHKSFIESSPDPRYKLEKAANCFKSLQVVQTYLKKDSAPFIEVPVDIHSLHGTLDAMHDVVLQRIEQVYRSTGFGTFLAYVIAVSITNSLTTTNMLERFGPLAIAAGIMVVGLAALTTTSSTHTRSARLVKARTSRPCRLSASAQPAKQRRSYRRSRPANISLNDRTLRLAPRRFPLYAIPEDEVSTLSKPSSTPSKTDMDIAWNIHAMTKSPSFRDGDLFASTPSVAVS</sequence>
<dbReference type="VEuPathDB" id="FungiDB:H257_11539"/>
<dbReference type="PANTHER" id="PTHR33477">
    <property type="entry name" value="P-LOOP NTPASE DOMAIN-CONTAINING PROTEIN LPA1 HOMOLOG 1"/>
    <property type="match status" value="1"/>
</dbReference>
<dbReference type="OrthoDB" id="271259at2759"/>
<dbReference type="InterPro" id="IPR027417">
    <property type="entry name" value="P-loop_NTPase"/>
</dbReference>
<name>W4G2D4_APHAT</name>
<evidence type="ECO:0000256" key="1">
    <source>
        <dbReference type="SAM" id="MobiDB-lite"/>
    </source>
</evidence>
<dbReference type="Gene3D" id="3.40.50.300">
    <property type="entry name" value="P-loop containing nucleotide triphosphate hydrolases"/>
    <property type="match status" value="1"/>
</dbReference>
<dbReference type="AlphaFoldDB" id="W4G2D4"/>
<protein>
    <submittedName>
        <fullName evidence="2">Uncharacterized protein</fullName>
    </submittedName>
</protein>
<feature type="region of interest" description="Disordered" evidence="1">
    <location>
        <begin position="433"/>
        <end position="452"/>
    </location>
</feature>
<feature type="region of interest" description="Disordered" evidence="1">
    <location>
        <begin position="1"/>
        <end position="68"/>
    </location>
</feature>
<dbReference type="PANTHER" id="PTHR33477:SF2">
    <property type="entry name" value="2-PHOSPHOGLYCERATE KINASE"/>
    <property type="match status" value="1"/>
</dbReference>
<reference evidence="2" key="1">
    <citation type="submission" date="2013-12" db="EMBL/GenBank/DDBJ databases">
        <title>The Genome Sequence of Aphanomyces astaci APO3.</title>
        <authorList>
            <consortium name="The Broad Institute Genomics Platform"/>
            <person name="Russ C."/>
            <person name="Tyler B."/>
            <person name="van West P."/>
            <person name="Dieguez-Uribeondo J."/>
            <person name="Young S.K."/>
            <person name="Zeng Q."/>
            <person name="Gargeya S."/>
            <person name="Fitzgerald M."/>
            <person name="Abouelleil A."/>
            <person name="Alvarado L."/>
            <person name="Chapman S.B."/>
            <person name="Gainer-Dewar J."/>
            <person name="Goldberg J."/>
            <person name="Griggs A."/>
            <person name="Gujja S."/>
            <person name="Hansen M."/>
            <person name="Howarth C."/>
            <person name="Imamovic A."/>
            <person name="Ireland A."/>
            <person name="Larimer J."/>
            <person name="McCowan C."/>
            <person name="Murphy C."/>
            <person name="Pearson M."/>
            <person name="Poon T.W."/>
            <person name="Priest M."/>
            <person name="Roberts A."/>
            <person name="Saif S."/>
            <person name="Shea T."/>
            <person name="Sykes S."/>
            <person name="Wortman J."/>
            <person name="Nusbaum C."/>
            <person name="Birren B."/>
        </authorList>
    </citation>
    <scope>NUCLEOTIDE SEQUENCE [LARGE SCALE GENOMIC DNA]</scope>
    <source>
        <strain evidence="2">APO3</strain>
    </source>
</reference>
<evidence type="ECO:0000313" key="2">
    <source>
        <dbReference type="EMBL" id="ETV73882.1"/>
    </source>
</evidence>